<dbReference type="CDD" id="cd00037">
    <property type="entry name" value="CLECT"/>
    <property type="match status" value="1"/>
</dbReference>
<keyword evidence="1" id="KW-0812">Transmembrane</keyword>
<dbReference type="Gene3D" id="3.10.100.10">
    <property type="entry name" value="Mannose-Binding Protein A, subunit A"/>
    <property type="match status" value="1"/>
</dbReference>
<evidence type="ECO:0000313" key="4">
    <source>
        <dbReference type="EMBL" id="VDI30415.1"/>
    </source>
</evidence>
<name>A0A8B6E8L4_MYTGA</name>
<gene>
    <name evidence="4" type="ORF">MGAL_10B066726</name>
</gene>
<dbReference type="OrthoDB" id="6117573at2759"/>
<feature type="transmembrane region" description="Helical" evidence="1">
    <location>
        <begin position="560"/>
        <end position="584"/>
    </location>
</feature>
<dbReference type="PROSITE" id="PS50041">
    <property type="entry name" value="C_TYPE_LECTIN_2"/>
    <property type="match status" value="1"/>
</dbReference>
<dbReference type="Pfam" id="PF00059">
    <property type="entry name" value="Lectin_C"/>
    <property type="match status" value="1"/>
</dbReference>
<protein>
    <recommendedName>
        <fullName evidence="6">C-type lectin domain-containing protein</fullName>
    </recommendedName>
</protein>
<organism evidence="4 5">
    <name type="scientific">Mytilus galloprovincialis</name>
    <name type="common">Mediterranean mussel</name>
    <dbReference type="NCBI Taxonomy" id="29158"/>
    <lineage>
        <taxon>Eukaryota</taxon>
        <taxon>Metazoa</taxon>
        <taxon>Spiralia</taxon>
        <taxon>Lophotrochozoa</taxon>
        <taxon>Mollusca</taxon>
        <taxon>Bivalvia</taxon>
        <taxon>Autobranchia</taxon>
        <taxon>Pteriomorphia</taxon>
        <taxon>Mytilida</taxon>
        <taxon>Mytiloidea</taxon>
        <taxon>Mytilidae</taxon>
        <taxon>Mytilinae</taxon>
        <taxon>Mytilus</taxon>
    </lineage>
</organism>
<keyword evidence="1" id="KW-0472">Membrane</keyword>
<sequence length="603" mass="67219">MAVSDSGNSNYQLIFNPTSMSWIGAATWCQMKGGEIVTVDSHAILSMIDWYKDNDWSSQWSAHVWTGLYAFGINSGLWQGTCASLDFLFIPSSETYSSSAPCMYMDKDDLYWHYDDCSSKHHVVCQIQNGFCEYDDQNMEIDKKLSSLSPVPASTLDDCKTECQNYQNGEEQCWAVKYQNSANKCYMYVSVSPQDYFSSTSNTNKNIFYSTRDCFSSSIIIENEPSMTTDVDTVLESCLPTTTSTLESTNKPVTSTLSTQREHLTTYHTSEKNKLSTAISTIPLLSTIILGETTSIETDSVTPSFDHTTPITGNKVVTAFTTDKTTTLSTEGATIADETTMSTKEDTITLTTQLAADDTSKLRDETTLLTTEKATTLTTEDTKSFKAKEPTALTTEETTTFKTKVTKILPTDKTTSSTKEEETPNKSSMNYSWKTSIIPTNQFTSVSKGYTMSGSSSSYWKFPAYHESTTSEKTEMTTAYVTISTTLYTNTTLNRFSESPVDLCSYDCPCIFGNGTFTIETLETRLEQLKAVLQIDKKETSSYVRKRTCATDSRPSAKNIGYIGILILVVVFGSIVLSDLISLVRFMQRNLFKKDNKLSTQER</sequence>
<dbReference type="EMBL" id="UYJE01004683">
    <property type="protein sequence ID" value="VDI30415.1"/>
    <property type="molecule type" value="Genomic_DNA"/>
</dbReference>
<dbReference type="InterPro" id="IPR016186">
    <property type="entry name" value="C-type_lectin-like/link_sf"/>
</dbReference>
<evidence type="ECO:0008006" key="6">
    <source>
        <dbReference type="Google" id="ProtNLM"/>
    </source>
</evidence>
<evidence type="ECO:0000313" key="5">
    <source>
        <dbReference type="Proteomes" id="UP000596742"/>
    </source>
</evidence>
<keyword evidence="5" id="KW-1185">Reference proteome</keyword>
<dbReference type="InterPro" id="IPR016187">
    <property type="entry name" value="CTDL_fold"/>
</dbReference>
<dbReference type="AlphaFoldDB" id="A0A8B6E8L4"/>
<feature type="domain" description="C-type lectin" evidence="2">
    <location>
        <begin position="6"/>
        <end position="126"/>
    </location>
</feature>
<evidence type="ECO:0000259" key="3">
    <source>
        <dbReference type="PROSITE" id="PS50948"/>
    </source>
</evidence>
<dbReference type="InterPro" id="IPR003609">
    <property type="entry name" value="Pan_app"/>
</dbReference>
<accession>A0A8B6E8L4</accession>
<reference evidence="4" key="1">
    <citation type="submission" date="2018-11" db="EMBL/GenBank/DDBJ databases">
        <authorList>
            <person name="Alioto T."/>
            <person name="Alioto T."/>
        </authorList>
    </citation>
    <scope>NUCLEOTIDE SEQUENCE</scope>
</reference>
<dbReference type="InterPro" id="IPR001304">
    <property type="entry name" value="C-type_lectin-like"/>
</dbReference>
<evidence type="ECO:0000256" key="1">
    <source>
        <dbReference type="SAM" id="Phobius"/>
    </source>
</evidence>
<dbReference type="SUPFAM" id="SSF56436">
    <property type="entry name" value="C-type lectin-like"/>
    <property type="match status" value="1"/>
</dbReference>
<evidence type="ECO:0000259" key="2">
    <source>
        <dbReference type="PROSITE" id="PS50041"/>
    </source>
</evidence>
<feature type="domain" description="Apple" evidence="3">
    <location>
        <begin position="125"/>
        <end position="214"/>
    </location>
</feature>
<keyword evidence="1" id="KW-1133">Transmembrane helix</keyword>
<comment type="caution">
    <text evidence="4">The sequence shown here is derived from an EMBL/GenBank/DDBJ whole genome shotgun (WGS) entry which is preliminary data.</text>
</comment>
<dbReference type="Proteomes" id="UP000596742">
    <property type="component" value="Unassembled WGS sequence"/>
</dbReference>
<dbReference type="PROSITE" id="PS50948">
    <property type="entry name" value="PAN"/>
    <property type="match status" value="1"/>
</dbReference>
<proteinExistence type="predicted"/>